<sequence length="72" mass="8050">MAWPIQITDLNHRTGDNAEYGIIQKTPYSGTNSLRQVERSSDEAWDKTLVISNLSSDPCLILVFLGGIQNEQ</sequence>
<name>A0A2L2TE53_9HYPO</name>
<protein>
    <submittedName>
        <fullName evidence="1">Uncharacterized protein</fullName>
    </submittedName>
</protein>
<dbReference type="Proteomes" id="UP000245910">
    <property type="component" value="Chromosome I"/>
</dbReference>
<dbReference type="EMBL" id="LN649229">
    <property type="protein sequence ID" value="CEI66313.1"/>
    <property type="molecule type" value="Genomic_DNA"/>
</dbReference>
<keyword evidence="2" id="KW-1185">Reference proteome</keyword>
<evidence type="ECO:0000313" key="2">
    <source>
        <dbReference type="Proteomes" id="UP000245910"/>
    </source>
</evidence>
<organism evidence="1 2">
    <name type="scientific">Fusarium venenatum</name>
    <dbReference type="NCBI Taxonomy" id="56646"/>
    <lineage>
        <taxon>Eukaryota</taxon>
        <taxon>Fungi</taxon>
        <taxon>Dikarya</taxon>
        <taxon>Ascomycota</taxon>
        <taxon>Pezizomycotina</taxon>
        <taxon>Sordariomycetes</taxon>
        <taxon>Hypocreomycetidae</taxon>
        <taxon>Hypocreales</taxon>
        <taxon>Nectriaceae</taxon>
        <taxon>Fusarium</taxon>
    </lineage>
</organism>
<evidence type="ECO:0000313" key="1">
    <source>
        <dbReference type="EMBL" id="CEI66313.1"/>
    </source>
</evidence>
<accession>A0A2L2TE53</accession>
<proteinExistence type="predicted"/>
<dbReference type="AlphaFoldDB" id="A0A2L2TE53"/>
<reference evidence="2" key="1">
    <citation type="submission" date="2014-10" db="EMBL/GenBank/DDBJ databases">
        <authorList>
            <person name="King R."/>
        </authorList>
    </citation>
    <scope>NUCLEOTIDE SEQUENCE [LARGE SCALE GENOMIC DNA]</scope>
    <source>
        <strain evidence="2">A3/5</strain>
    </source>
</reference>